<dbReference type="Proteomes" id="UP000196573">
    <property type="component" value="Unassembled WGS sequence"/>
</dbReference>
<evidence type="ECO:0000313" key="2">
    <source>
        <dbReference type="Proteomes" id="UP000196573"/>
    </source>
</evidence>
<dbReference type="PANTHER" id="PTHR34801:SF6">
    <property type="entry name" value="SLL1620 PROTEIN"/>
    <property type="match status" value="1"/>
</dbReference>
<dbReference type="RefSeq" id="WP_242667334.1">
    <property type="nucleotide sequence ID" value="NZ_CBCSCN010000007.1"/>
</dbReference>
<organism evidence="1 2">
    <name type="scientific">Parendozoicomonas haliclonae</name>
    <dbReference type="NCBI Taxonomy" id="1960125"/>
    <lineage>
        <taxon>Bacteria</taxon>
        <taxon>Pseudomonadati</taxon>
        <taxon>Pseudomonadota</taxon>
        <taxon>Gammaproteobacteria</taxon>
        <taxon>Oceanospirillales</taxon>
        <taxon>Endozoicomonadaceae</taxon>
        <taxon>Parendozoicomonas</taxon>
    </lineage>
</organism>
<sequence>MKKADKTIFATAEKPIKPAASVPILAAALIIVPTLALAETKANAHTDMTCPSSPNCVSSQAEGDHSIAPLLFPGAPPDEINKTLTQWLEQQPRVAITHNDANSIQAEFTSRVFGFVDDVTLVILPGKVEVRSASRTGYYDFGANRSRIEAIRSAMSN</sequence>
<gene>
    <name evidence="1" type="ORF">EHSB41UT_03049</name>
</gene>
<evidence type="ECO:0000313" key="1">
    <source>
        <dbReference type="EMBL" id="SMA49099.1"/>
    </source>
</evidence>
<reference evidence="1 2" key="1">
    <citation type="submission" date="2017-03" db="EMBL/GenBank/DDBJ databases">
        <authorList>
            <person name="Afonso C.L."/>
            <person name="Miller P.J."/>
            <person name="Scott M.A."/>
            <person name="Spackman E."/>
            <person name="Goraichik I."/>
            <person name="Dimitrov K.M."/>
            <person name="Suarez D.L."/>
            <person name="Swayne D.E."/>
        </authorList>
    </citation>
    <scope>NUCLEOTIDE SEQUENCE [LARGE SCALE GENOMIC DNA]</scope>
    <source>
        <strain evidence="1">SB41UT1</strain>
    </source>
</reference>
<evidence type="ECO:0008006" key="3">
    <source>
        <dbReference type="Google" id="ProtNLM"/>
    </source>
</evidence>
<accession>A0A1X7ALU8</accession>
<dbReference type="EMBL" id="FWPT01000007">
    <property type="protein sequence ID" value="SMA49099.1"/>
    <property type="molecule type" value="Genomic_DNA"/>
</dbReference>
<proteinExistence type="predicted"/>
<dbReference type="AlphaFoldDB" id="A0A1X7ALU8"/>
<dbReference type="Pfam" id="PF07386">
    <property type="entry name" value="DUF1499"/>
    <property type="match status" value="1"/>
</dbReference>
<keyword evidence="2" id="KW-1185">Reference proteome</keyword>
<dbReference type="InterPro" id="IPR010865">
    <property type="entry name" value="DUF1499"/>
</dbReference>
<protein>
    <recommendedName>
        <fullName evidence="3">DUF1499 domain-containing protein</fullName>
    </recommendedName>
</protein>
<dbReference type="PIRSF" id="PIRSF026426">
    <property type="entry name" value="DUF1499"/>
    <property type="match status" value="1"/>
</dbReference>
<dbReference type="PANTHER" id="PTHR34801">
    <property type="entry name" value="EXPRESSED PROTEIN"/>
    <property type="match status" value="1"/>
</dbReference>
<name>A0A1X7ALU8_9GAMM</name>